<feature type="region of interest" description="Disordered" evidence="1">
    <location>
        <begin position="210"/>
        <end position="240"/>
    </location>
</feature>
<name>A0A1F5LGJ6_PENAI</name>
<feature type="signal peptide" evidence="2">
    <location>
        <begin position="1"/>
        <end position="16"/>
    </location>
</feature>
<evidence type="ECO:0000256" key="2">
    <source>
        <dbReference type="SAM" id="SignalP"/>
    </source>
</evidence>
<accession>A0A1F5LGJ6</accession>
<evidence type="ECO:0000256" key="1">
    <source>
        <dbReference type="SAM" id="MobiDB-lite"/>
    </source>
</evidence>
<dbReference type="RefSeq" id="XP_022487774.1">
    <property type="nucleotide sequence ID" value="XM_022632292.1"/>
</dbReference>
<keyword evidence="4" id="KW-1185">Reference proteome</keyword>
<gene>
    <name evidence="3" type="ORF">PENARI_c010G07290</name>
</gene>
<feature type="chain" id="PRO_5009519555" evidence="2">
    <location>
        <begin position="17"/>
        <end position="240"/>
    </location>
</feature>
<dbReference type="EMBL" id="LXJU01000010">
    <property type="protein sequence ID" value="OGE52332.1"/>
    <property type="molecule type" value="Genomic_DNA"/>
</dbReference>
<keyword evidence="2" id="KW-0732">Signal</keyword>
<proteinExistence type="predicted"/>
<evidence type="ECO:0000313" key="3">
    <source>
        <dbReference type="EMBL" id="OGE52332.1"/>
    </source>
</evidence>
<dbReference type="Proteomes" id="UP000177622">
    <property type="component" value="Unassembled WGS sequence"/>
</dbReference>
<dbReference type="PANTHER" id="PTHR38049:SF1">
    <property type="entry name" value="PROTEIN KINASE DOMAIN-CONTAINING PROTEIN"/>
    <property type="match status" value="1"/>
</dbReference>
<dbReference type="AlphaFoldDB" id="A0A1F5LGJ6"/>
<reference evidence="3 4" key="1">
    <citation type="journal article" date="2016" name="Sci. Rep.">
        <title>Penicillium arizonense, a new, genome sequenced fungal species, reveals a high chemical diversity in secreted metabolites.</title>
        <authorList>
            <person name="Grijseels S."/>
            <person name="Nielsen J.C."/>
            <person name="Randelovic M."/>
            <person name="Nielsen J."/>
            <person name="Nielsen K.F."/>
            <person name="Workman M."/>
            <person name="Frisvad J.C."/>
        </authorList>
    </citation>
    <scope>NUCLEOTIDE SEQUENCE [LARGE SCALE GENOMIC DNA]</scope>
    <source>
        <strain evidence="3 4">CBS 141311</strain>
    </source>
</reference>
<dbReference type="GeneID" id="34577026"/>
<feature type="compositionally biased region" description="Gly residues" evidence="1">
    <location>
        <begin position="225"/>
        <end position="240"/>
    </location>
</feature>
<organism evidence="3 4">
    <name type="scientific">Penicillium arizonense</name>
    <dbReference type="NCBI Taxonomy" id="1835702"/>
    <lineage>
        <taxon>Eukaryota</taxon>
        <taxon>Fungi</taxon>
        <taxon>Dikarya</taxon>
        <taxon>Ascomycota</taxon>
        <taxon>Pezizomycotina</taxon>
        <taxon>Eurotiomycetes</taxon>
        <taxon>Eurotiomycetidae</taxon>
        <taxon>Eurotiales</taxon>
        <taxon>Aspergillaceae</taxon>
        <taxon>Penicillium</taxon>
    </lineage>
</organism>
<protein>
    <submittedName>
        <fullName evidence="3">Uncharacterized protein</fullName>
    </submittedName>
</protein>
<comment type="caution">
    <text evidence="3">The sequence shown here is derived from an EMBL/GenBank/DDBJ whole genome shotgun (WGS) entry which is preliminary data.</text>
</comment>
<dbReference type="STRING" id="1835702.A0A1F5LGJ6"/>
<sequence length="240" mass="27191">MVIGLLAITAIPTVTGISLASSEQRKANQRKEDNRRMMKFNIQAECDGDTDDDRELNGMSVVVRNEKVYLADPNPSNRSPPAFTALAFYIEYPELDETKHLDRGLGLPTYVQEDPPLLNWIYADNETYELRYGNRSQSVEHVVGPWDWCKDERIISLEKKKKAFYAVEEKEGEWALYFDRDGDELERVLEEQGLLDCAFVPVTLVRRIVEEKPPPAQSQSQPQGEGQGQGQGQNGKAGQK</sequence>
<evidence type="ECO:0000313" key="4">
    <source>
        <dbReference type="Proteomes" id="UP000177622"/>
    </source>
</evidence>
<dbReference type="OrthoDB" id="3928002at2759"/>
<dbReference type="PANTHER" id="PTHR38049">
    <property type="entry name" value="RICIN B LECTIN DOMAIN-CONTAINING PROTEIN"/>
    <property type="match status" value="1"/>
</dbReference>